<organism evidence="2 3">
    <name type="scientific">Plasmopara halstedii</name>
    <name type="common">Downy mildew of sunflower</name>
    <dbReference type="NCBI Taxonomy" id="4781"/>
    <lineage>
        <taxon>Eukaryota</taxon>
        <taxon>Sar</taxon>
        <taxon>Stramenopiles</taxon>
        <taxon>Oomycota</taxon>
        <taxon>Peronosporomycetes</taxon>
        <taxon>Peronosporales</taxon>
        <taxon>Peronosporaceae</taxon>
        <taxon>Plasmopara</taxon>
    </lineage>
</organism>
<feature type="region of interest" description="Disordered" evidence="1">
    <location>
        <begin position="1"/>
        <end position="21"/>
    </location>
</feature>
<proteinExistence type="predicted"/>
<dbReference type="AlphaFoldDB" id="A0A0P1AEX5"/>
<sequence length="121" mass="13581">MSSKVHPVTDQSQEPMTLTRNLNSEVSVGPWVPVTWNGDVRESRKRHTQYAIPQELNVIFIASRKKQSHYACDTGRASSQYSITIDGNGAATAPVDGPTYDTNHIIATMRRKYQLLLPILR</sequence>
<keyword evidence="3" id="KW-1185">Reference proteome</keyword>
<evidence type="ECO:0000256" key="1">
    <source>
        <dbReference type="SAM" id="MobiDB-lite"/>
    </source>
</evidence>
<dbReference type="RefSeq" id="XP_024575481.1">
    <property type="nucleotide sequence ID" value="XM_024724623.1"/>
</dbReference>
<evidence type="ECO:0000313" key="3">
    <source>
        <dbReference type="Proteomes" id="UP000054928"/>
    </source>
</evidence>
<protein>
    <submittedName>
        <fullName evidence="2">Uncharacterized protein</fullName>
    </submittedName>
</protein>
<dbReference type="EMBL" id="CCYD01000349">
    <property type="protein sequence ID" value="CEG39112.1"/>
    <property type="molecule type" value="Genomic_DNA"/>
</dbReference>
<evidence type="ECO:0000313" key="2">
    <source>
        <dbReference type="EMBL" id="CEG39112.1"/>
    </source>
</evidence>
<dbReference type="GeneID" id="36404225"/>
<dbReference type="Proteomes" id="UP000054928">
    <property type="component" value="Unassembled WGS sequence"/>
</dbReference>
<name>A0A0P1AEX5_PLAHL</name>
<reference evidence="3" key="1">
    <citation type="submission" date="2014-09" db="EMBL/GenBank/DDBJ databases">
        <authorList>
            <person name="Sharma Rahul"/>
            <person name="Thines Marco"/>
        </authorList>
    </citation>
    <scope>NUCLEOTIDE SEQUENCE [LARGE SCALE GENOMIC DNA]</scope>
</reference>
<accession>A0A0P1AEX5</accession>